<gene>
    <name evidence="1" type="ORF">METZ01_LOCUS446903</name>
</gene>
<reference evidence="1" key="1">
    <citation type="submission" date="2018-05" db="EMBL/GenBank/DDBJ databases">
        <authorList>
            <person name="Lanie J.A."/>
            <person name="Ng W.-L."/>
            <person name="Kazmierczak K.M."/>
            <person name="Andrzejewski T.M."/>
            <person name="Davidsen T.M."/>
            <person name="Wayne K.J."/>
            <person name="Tettelin H."/>
            <person name="Glass J.I."/>
            <person name="Rusch D."/>
            <person name="Podicherti R."/>
            <person name="Tsui H.-C.T."/>
            <person name="Winkler M.E."/>
        </authorList>
    </citation>
    <scope>NUCLEOTIDE SEQUENCE</scope>
</reference>
<feature type="non-terminal residue" evidence="1">
    <location>
        <position position="31"/>
    </location>
</feature>
<accession>A0A382ZFQ5</accession>
<organism evidence="1">
    <name type="scientific">marine metagenome</name>
    <dbReference type="NCBI Taxonomy" id="408172"/>
    <lineage>
        <taxon>unclassified sequences</taxon>
        <taxon>metagenomes</taxon>
        <taxon>ecological metagenomes</taxon>
    </lineage>
</organism>
<proteinExistence type="predicted"/>
<name>A0A382ZFQ5_9ZZZZ</name>
<protein>
    <submittedName>
        <fullName evidence="1">Uncharacterized protein</fullName>
    </submittedName>
</protein>
<dbReference type="EMBL" id="UINC01183335">
    <property type="protein sequence ID" value="SVD94049.1"/>
    <property type="molecule type" value="Genomic_DNA"/>
</dbReference>
<dbReference type="AlphaFoldDB" id="A0A382ZFQ5"/>
<sequence>MQSSAIASIAGLGGLPRGVGATLKNRFKGKA</sequence>
<evidence type="ECO:0000313" key="1">
    <source>
        <dbReference type="EMBL" id="SVD94049.1"/>
    </source>
</evidence>